<organism evidence="9 10">
    <name type="scientific">Parnassius mnemosyne</name>
    <name type="common">clouded apollo</name>
    <dbReference type="NCBI Taxonomy" id="213953"/>
    <lineage>
        <taxon>Eukaryota</taxon>
        <taxon>Metazoa</taxon>
        <taxon>Ecdysozoa</taxon>
        <taxon>Arthropoda</taxon>
        <taxon>Hexapoda</taxon>
        <taxon>Insecta</taxon>
        <taxon>Pterygota</taxon>
        <taxon>Neoptera</taxon>
        <taxon>Endopterygota</taxon>
        <taxon>Lepidoptera</taxon>
        <taxon>Glossata</taxon>
        <taxon>Ditrysia</taxon>
        <taxon>Papilionoidea</taxon>
        <taxon>Papilionidae</taxon>
        <taxon>Parnassiinae</taxon>
        <taxon>Parnassini</taxon>
        <taxon>Parnassius</taxon>
        <taxon>Driopa</taxon>
    </lineage>
</organism>
<dbReference type="InterPro" id="IPR000008">
    <property type="entry name" value="C2_dom"/>
</dbReference>
<dbReference type="InterPro" id="IPR037725">
    <property type="entry name" value="C2F_Ferlin"/>
</dbReference>
<dbReference type="InterPro" id="IPR037724">
    <property type="entry name" value="C2E_Ferlin"/>
</dbReference>
<evidence type="ECO:0000256" key="2">
    <source>
        <dbReference type="ARBA" id="ARBA00022692"/>
    </source>
</evidence>
<dbReference type="SMART" id="SM01202">
    <property type="entry name" value="FerI"/>
    <property type="match status" value="1"/>
</dbReference>
<feature type="domain" description="C2" evidence="8">
    <location>
        <begin position="186"/>
        <end position="308"/>
    </location>
</feature>
<feature type="domain" description="C2" evidence="8">
    <location>
        <begin position="20"/>
        <end position="144"/>
    </location>
</feature>
<dbReference type="Pfam" id="PF08150">
    <property type="entry name" value="FerB"/>
    <property type="match status" value="1"/>
</dbReference>
<keyword evidence="3" id="KW-0677">Repeat</keyword>
<dbReference type="PANTHER" id="PTHR12546">
    <property type="entry name" value="FER-1-LIKE"/>
    <property type="match status" value="1"/>
</dbReference>
<feature type="domain" description="C2" evidence="8">
    <location>
        <begin position="707"/>
        <end position="838"/>
    </location>
</feature>
<dbReference type="InterPro" id="IPR012561">
    <property type="entry name" value="Ferlin_B-domain"/>
</dbReference>
<evidence type="ECO:0000256" key="1">
    <source>
        <dbReference type="ARBA" id="ARBA00004167"/>
    </source>
</evidence>
<gene>
    <name evidence="9" type="ORF">PARMNEM_LOCUS9101</name>
</gene>
<evidence type="ECO:0000256" key="3">
    <source>
        <dbReference type="ARBA" id="ARBA00022737"/>
    </source>
</evidence>
<dbReference type="Pfam" id="PF22901">
    <property type="entry name" value="dsrm_Ferlin"/>
    <property type="match status" value="1"/>
</dbReference>
<evidence type="ECO:0000313" key="10">
    <source>
        <dbReference type="Proteomes" id="UP001314205"/>
    </source>
</evidence>
<keyword evidence="10" id="KW-1185">Reference proteome</keyword>
<evidence type="ECO:0000256" key="6">
    <source>
        <dbReference type="SAM" id="MobiDB-lite"/>
    </source>
</evidence>
<dbReference type="GO" id="GO:0007009">
    <property type="term" value="P:plasma membrane organization"/>
    <property type="evidence" value="ECO:0007669"/>
    <property type="project" value="TreeGrafter"/>
</dbReference>
<accession>A0AAV1L0G2</accession>
<dbReference type="SUPFAM" id="SSF49562">
    <property type="entry name" value="C2 domain (Calcium/lipid-binding domain, CaLB)"/>
    <property type="match status" value="5"/>
</dbReference>
<dbReference type="Gene3D" id="2.60.40.150">
    <property type="entry name" value="C2 domain"/>
    <property type="match status" value="5"/>
</dbReference>
<keyword evidence="2 7" id="KW-0812">Transmembrane</keyword>
<feature type="transmembrane region" description="Helical" evidence="7">
    <location>
        <begin position="1669"/>
        <end position="1690"/>
    </location>
</feature>
<dbReference type="InterPro" id="IPR055072">
    <property type="entry name" value="Ferlin_DSRM"/>
</dbReference>
<dbReference type="SMART" id="SM01201">
    <property type="entry name" value="FerB"/>
    <property type="match status" value="1"/>
</dbReference>
<sequence>MYKSMRSKSPEESCQQKPARQQTYRNENDYNPEATPQYFQIAVSVLEARKLAWSNPQSANSYVIVVLDKKKHRTSVRKNMMDPYYRENFVFEMYASIREIRQTCLWLAVMEPRCCAPPRLLGEANIDLGTVWSQTHHQVFHKWAQLCLPRDPAAGPVGFLKVDISIIYRGELQVMPVFTTTIEEKTENTLLLPIGSEQQRANYLITIFSAFGLPNGTHCHGDKRYGKPPSTFVRVSFCGLVAKTAVQQRNNQPMYCEQISMVEMFPNMNQLIRFDVCSADGCFNKILSSAHLTLGQISHDGENGFLPTFGPSLLHMYGNTCANTLSVTSEDGPYHRGALLLALKTIVPFYEQNIRTTNVEPVGHVRPEDLWTSEDFCIFCPIMEVSMVDSQIVSKTCGIAITIGDIYCEHRADEEFLIMMEEIKQRKLHYTGCLDITRSSSVYGHIEFSNAMPVLQLAARLPDFRFRMYRNNMVNSIVHCIETGVFEVERCLECYEYTTTNDLLEQLNKVLEEAATNIIKFLDIIQYTGYSNNLENALRQCGTDLDYKQQDLQKEEMVKIHHNLMRRINNPSDITLQSLGKTAKDSITATRKIVEMLITETKALAQSLKNLMYKAPDGWPDVVIWLLNGGTRVGFYKIPATDVIHSTITEQTGKDCGKIRTVYLKPLKCPKHLNSLPSSCFCVAAKLELITWMGTFRERNAFENFLPDGYKVKVKNHDMCIRTTTMMLECRAFVYRAKINGGNETTPTHPFLRINVMNSVKETQVKQKTLTPIWNQVLKVHRMQFTNQSRLKTSPPVALIEVIHSDLAGKTELIGRFQLTPVIDDRQEYEYAPKLKWYGMMKGAETTGQVLMSLQVLQVPEKLLKTTVYSPIEETFYASGVTDIESPEEIEPLPPNLIPKYSTYKVDIYWWGLRDVSVTRKPCVVLEIEDLALKSDIITEKKNNCNFPNGRTSQTFEAPLDEVHYPPLNIRLYDSSTFGRTLFFGTYVVKNPMKYYVQWLPKQEREASLKRASIMSSSFIEVGQSLFVRRSSPLTKESSESVMDAIIETKNQVKPRKWPRLFSKKEPNEEEYTLLPMLTTKEKKEVVKEATPCEHKDWWMRYLYSQKECFGEDNVNAVDKISIYDSELELQPEFSKFKDWCSTLKLYNGNKTGIPEKDEQLYCGFLKAGIALYNWPPPATTIAVSSNGVELNSGFFNDHPNNEPTKFLVRVYVVKAFNLTSKDFTGKTNPYIVLNCGNKRLGDRDSCIRKTLSPIFGKMYEFSCSLPEDYLLSLSVYDLDDELEDQLIGSTHVDLEDRIYSKHRGRVGLSVEYNIVGPSKWRDCIKPSAILEDLCQKNHIPAPIYPDIATVLVNGVEYRDNERDKVYGSPVERRENICLTLLRNWHTLPICGYHLVPEHVETRTLYNPSKPGIEMGKVHMWVDIFPLDSGLFIPCPVDITPWKIEDFELRVTVLNVNGLKLKQEKSGKKTSEIYVRAWIGSVDQVQRTDVHFNCPSGVCNFNWRMVFNFQYQHAEGKLVTKEKGPFTEIEERIPPVLIVQVLDGDATYSDDFMGNELGSLHLNLNSMPRGVNLAQFCTLNTIEKTKKISMFAVRSVRAWWPLKLIDRNTGSDIPAGSIELELSLLPKETAILMPCSIGREAPCSIIPSCQAKKQALARTLKGKAPCSRYKFMACCICAFIILGTAFAFFLNVPELLIDKITDQ</sequence>
<dbReference type="CDD" id="cd08374">
    <property type="entry name" value="C2F_Ferlin"/>
    <property type="match status" value="1"/>
</dbReference>
<keyword evidence="5 7" id="KW-0472">Membrane</keyword>
<name>A0AAV1L0G2_9NEOP</name>
<feature type="domain" description="C2" evidence="8">
    <location>
        <begin position="1427"/>
        <end position="1578"/>
    </location>
</feature>
<evidence type="ECO:0000313" key="9">
    <source>
        <dbReference type="EMBL" id="CAK1588464.1"/>
    </source>
</evidence>
<dbReference type="EMBL" id="CAVLGL010000082">
    <property type="protein sequence ID" value="CAK1588464.1"/>
    <property type="molecule type" value="Genomic_DNA"/>
</dbReference>
<dbReference type="PANTHER" id="PTHR12546:SF60">
    <property type="entry name" value="MISFIRE, ISOFORM F"/>
    <property type="match status" value="1"/>
</dbReference>
<dbReference type="CDD" id="cd04037">
    <property type="entry name" value="C2E_Ferlin"/>
    <property type="match status" value="1"/>
</dbReference>
<protein>
    <recommendedName>
        <fullName evidence="8">C2 domain-containing protein</fullName>
    </recommendedName>
</protein>
<reference evidence="9 10" key="1">
    <citation type="submission" date="2023-11" db="EMBL/GenBank/DDBJ databases">
        <authorList>
            <person name="Hedman E."/>
            <person name="Englund M."/>
            <person name="Stromberg M."/>
            <person name="Nyberg Akerstrom W."/>
            <person name="Nylinder S."/>
            <person name="Jareborg N."/>
            <person name="Kallberg Y."/>
            <person name="Kronander E."/>
        </authorList>
    </citation>
    <scope>NUCLEOTIDE SEQUENCE [LARGE SCALE GENOMIC DNA]</scope>
</reference>
<dbReference type="Proteomes" id="UP001314205">
    <property type="component" value="Unassembled WGS sequence"/>
</dbReference>
<evidence type="ECO:0000256" key="5">
    <source>
        <dbReference type="ARBA" id="ARBA00023136"/>
    </source>
</evidence>
<feature type="compositionally biased region" description="Polar residues" evidence="6">
    <location>
        <begin position="12"/>
        <end position="25"/>
    </location>
</feature>
<dbReference type="GO" id="GO:0016020">
    <property type="term" value="C:membrane"/>
    <property type="evidence" value="ECO:0007669"/>
    <property type="project" value="UniProtKB-SubCell"/>
</dbReference>
<dbReference type="InterPro" id="IPR037721">
    <property type="entry name" value="Ferlin"/>
</dbReference>
<evidence type="ECO:0000259" key="8">
    <source>
        <dbReference type="PROSITE" id="PS50004"/>
    </source>
</evidence>
<comment type="caution">
    <text evidence="9">The sequence shown here is derived from an EMBL/GenBank/DDBJ whole genome shotgun (WGS) entry which is preliminary data.</text>
</comment>
<comment type="subcellular location">
    <subcellularLocation>
        <location evidence="1">Membrane</location>
        <topology evidence="1">Single-pass membrane protein</topology>
    </subcellularLocation>
</comment>
<evidence type="ECO:0000256" key="4">
    <source>
        <dbReference type="ARBA" id="ARBA00022989"/>
    </source>
</evidence>
<proteinExistence type="predicted"/>
<feature type="region of interest" description="Disordered" evidence="6">
    <location>
        <begin position="1"/>
        <end position="31"/>
    </location>
</feature>
<evidence type="ECO:0000256" key="7">
    <source>
        <dbReference type="SAM" id="Phobius"/>
    </source>
</evidence>
<dbReference type="InterPro" id="IPR012968">
    <property type="entry name" value="FerIin_dom"/>
</dbReference>
<feature type="domain" description="C2" evidence="8">
    <location>
        <begin position="1190"/>
        <end position="1308"/>
    </location>
</feature>
<dbReference type="PROSITE" id="PS50004">
    <property type="entry name" value="C2"/>
    <property type="match status" value="5"/>
</dbReference>
<keyword evidence="4 7" id="KW-1133">Transmembrane helix</keyword>
<dbReference type="Pfam" id="PF00168">
    <property type="entry name" value="C2"/>
    <property type="match status" value="5"/>
</dbReference>
<dbReference type="InterPro" id="IPR035892">
    <property type="entry name" value="C2_domain_sf"/>
</dbReference>
<dbReference type="SMART" id="SM00239">
    <property type="entry name" value="C2"/>
    <property type="match status" value="5"/>
</dbReference>